<gene>
    <name evidence="1" type="ORF">L2E82_33097</name>
</gene>
<proteinExistence type="predicted"/>
<organism evidence="1 2">
    <name type="scientific">Cichorium intybus</name>
    <name type="common">Chicory</name>
    <dbReference type="NCBI Taxonomy" id="13427"/>
    <lineage>
        <taxon>Eukaryota</taxon>
        <taxon>Viridiplantae</taxon>
        <taxon>Streptophyta</taxon>
        <taxon>Embryophyta</taxon>
        <taxon>Tracheophyta</taxon>
        <taxon>Spermatophyta</taxon>
        <taxon>Magnoliopsida</taxon>
        <taxon>eudicotyledons</taxon>
        <taxon>Gunneridae</taxon>
        <taxon>Pentapetalae</taxon>
        <taxon>asterids</taxon>
        <taxon>campanulids</taxon>
        <taxon>Asterales</taxon>
        <taxon>Asteraceae</taxon>
        <taxon>Cichorioideae</taxon>
        <taxon>Cichorieae</taxon>
        <taxon>Cichoriinae</taxon>
        <taxon>Cichorium</taxon>
    </lineage>
</organism>
<evidence type="ECO:0000313" key="2">
    <source>
        <dbReference type="Proteomes" id="UP001055811"/>
    </source>
</evidence>
<dbReference type="Proteomes" id="UP001055811">
    <property type="component" value="Linkage Group LG06"/>
</dbReference>
<protein>
    <submittedName>
        <fullName evidence="1">Uncharacterized protein</fullName>
    </submittedName>
</protein>
<reference evidence="2" key="1">
    <citation type="journal article" date="2022" name="Mol. Ecol. Resour.">
        <title>The genomes of chicory, endive, great burdock and yacon provide insights into Asteraceae palaeo-polyploidization history and plant inulin production.</title>
        <authorList>
            <person name="Fan W."/>
            <person name="Wang S."/>
            <person name="Wang H."/>
            <person name="Wang A."/>
            <person name="Jiang F."/>
            <person name="Liu H."/>
            <person name="Zhao H."/>
            <person name="Xu D."/>
            <person name="Zhang Y."/>
        </authorList>
    </citation>
    <scope>NUCLEOTIDE SEQUENCE [LARGE SCALE GENOMIC DNA]</scope>
    <source>
        <strain evidence="2">cv. Punajuju</strain>
    </source>
</reference>
<keyword evidence="2" id="KW-1185">Reference proteome</keyword>
<reference evidence="1 2" key="2">
    <citation type="journal article" date="2022" name="Mol. Ecol. Resour.">
        <title>The genomes of chicory, endive, great burdock and yacon provide insights into Asteraceae paleo-polyploidization history and plant inulin production.</title>
        <authorList>
            <person name="Fan W."/>
            <person name="Wang S."/>
            <person name="Wang H."/>
            <person name="Wang A."/>
            <person name="Jiang F."/>
            <person name="Liu H."/>
            <person name="Zhao H."/>
            <person name="Xu D."/>
            <person name="Zhang Y."/>
        </authorList>
    </citation>
    <scope>NUCLEOTIDE SEQUENCE [LARGE SCALE GENOMIC DNA]</scope>
    <source>
        <strain evidence="2">cv. Punajuju</strain>
        <tissue evidence="1">Leaves</tissue>
    </source>
</reference>
<accession>A0ACB9BJ88</accession>
<evidence type="ECO:0000313" key="1">
    <source>
        <dbReference type="EMBL" id="KAI3722072.1"/>
    </source>
</evidence>
<sequence length="225" mass="26062">MSPPINHHQEYMRLKERYDTLKQLERSCKSLSSRYAIDRLKYWLRIQERHVNSKNRKDEKESWRMNGEALEGKTDDCMSRLNSRCQPYPEYAAIVGGTISLSRSLLVAFSGDSMTEWFAVCLQCEKITNMFKKAVNEAAGSTSWLENNRKPVALGMGLEIWRLKTVGLWISHRPPQIRMPLCGGGSVFFSKINVKQMNEKESRKKEKKMENGLVWTPPQSRLEGE</sequence>
<comment type="caution">
    <text evidence="1">The sequence shown here is derived from an EMBL/GenBank/DDBJ whole genome shotgun (WGS) entry which is preliminary data.</text>
</comment>
<name>A0ACB9BJ88_CICIN</name>
<dbReference type="EMBL" id="CM042014">
    <property type="protein sequence ID" value="KAI3722072.1"/>
    <property type="molecule type" value="Genomic_DNA"/>
</dbReference>